<proteinExistence type="predicted"/>
<organism evidence="1 2">
    <name type="scientific">Macroventuria anomochaeta</name>
    <dbReference type="NCBI Taxonomy" id="301207"/>
    <lineage>
        <taxon>Eukaryota</taxon>
        <taxon>Fungi</taxon>
        <taxon>Dikarya</taxon>
        <taxon>Ascomycota</taxon>
        <taxon>Pezizomycotina</taxon>
        <taxon>Dothideomycetes</taxon>
        <taxon>Pleosporomycetidae</taxon>
        <taxon>Pleosporales</taxon>
        <taxon>Pleosporineae</taxon>
        <taxon>Didymellaceae</taxon>
        <taxon>Macroventuria</taxon>
    </lineage>
</organism>
<reference evidence="1" key="1">
    <citation type="journal article" date="2020" name="Stud. Mycol.">
        <title>101 Dothideomycetes genomes: a test case for predicting lifestyles and emergence of pathogens.</title>
        <authorList>
            <person name="Haridas S."/>
            <person name="Albert R."/>
            <person name="Binder M."/>
            <person name="Bloem J."/>
            <person name="Labutti K."/>
            <person name="Salamov A."/>
            <person name="Andreopoulos B."/>
            <person name="Baker S."/>
            <person name="Barry K."/>
            <person name="Bills G."/>
            <person name="Bluhm B."/>
            <person name="Cannon C."/>
            <person name="Castanera R."/>
            <person name="Culley D."/>
            <person name="Daum C."/>
            <person name="Ezra D."/>
            <person name="Gonzalez J."/>
            <person name="Henrissat B."/>
            <person name="Kuo A."/>
            <person name="Liang C."/>
            <person name="Lipzen A."/>
            <person name="Lutzoni F."/>
            <person name="Magnuson J."/>
            <person name="Mondo S."/>
            <person name="Nolan M."/>
            <person name="Ohm R."/>
            <person name="Pangilinan J."/>
            <person name="Park H.-J."/>
            <person name="Ramirez L."/>
            <person name="Alfaro M."/>
            <person name="Sun H."/>
            <person name="Tritt A."/>
            <person name="Yoshinaga Y."/>
            <person name="Zwiers L.-H."/>
            <person name="Turgeon B."/>
            <person name="Goodwin S."/>
            <person name="Spatafora J."/>
            <person name="Crous P."/>
            <person name="Grigoriev I."/>
        </authorList>
    </citation>
    <scope>NUCLEOTIDE SEQUENCE</scope>
    <source>
        <strain evidence="1">CBS 525.71</strain>
    </source>
</reference>
<name>A0ACB6RVR8_9PLEO</name>
<sequence>MMLSTLITVASTACSIFALPVKRQSSPRPTEKLGRGVAAVRSSANSTFISWLLLGLDTDNIGFTIYRSSNGANTTRLDSEILTKGTNYLDSTANLGQSNRYWVRSVINGKEQSPASGSFTLPANNAQESIVRVPIRPGARVKHGTQQDLEAYRRDGKFLWKVGTGPDSENQNNIEPWSSGIDVGQWDGVTVYDLGSDDIAEVIVHISTAEGANNDEQFIAVLNGKTGALRATARIRNDYIEHGPFAARLGVAFPDGTHPHIIAFMKNRQEDKKFNRNLDAWVFDGSKITEEWMYDDQNDGSGSDGHNTRIIDADGNGKDEVGEIMFVLNGDSTLKHDMASSGIGHCDRWQIAKMDPTRPGLQGHSVLWKNYGDEVANIGRGRVDDIDPNHPGMELWSEGGSGLYNASSDTLLEEDTTLYPFELYNDSKLEEWDPANPSKSGSLPRIFRIDKYGSINPGDPNPGFLGDIFGDWHEEVITTNAAYDELIIFTTDQPRSTGWYLQNAHVDYYIGTGMDRPPKPNIRYIGA</sequence>
<keyword evidence="1" id="KW-0456">Lyase</keyword>
<dbReference type="EMBL" id="MU006728">
    <property type="protein sequence ID" value="KAF2625029.1"/>
    <property type="molecule type" value="Genomic_DNA"/>
</dbReference>
<accession>A0ACB6RVR8</accession>
<comment type="caution">
    <text evidence="1">The sequence shown here is derived from an EMBL/GenBank/DDBJ whole genome shotgun (WGS) entry which is preliminary data.</text>
</comment>
<evidence type="ECO:0000313" key="1">
    <source>
        <dbReference type="EMBL" id="KAF2625029.1"/>
    </source>
</evidence>
<keyword evidence="2" id="KW-1185">Reference proteome</keyword>
<protein>
    <submittedName>
        <fullName evidence="1">Polysaccharide lyase family 11 protein</fullName>
    </submittedName>
</protein>
<gene>
    <name evidence="1" type="ORF">BU25DRAFT_433258</name>
</gene>
<evidence type="ECO:0000313" key="2">
    <source>
        <dbReference type="Proteomes" id="UP000799754"/>
    </source>
</evidence>
<dbReference type="Proteomes" id="UP000799754">
    <property type="component" value="Unassembled WGS sequence"/>
</dbReference>